<proteinExistence type="inferred from homology"/>
<dbReference type="UniPathway" id="UPA00281"/>
<dbReference type="InterPro" id="IPR005913">
    <property type="entry name" value="dTDP_dehydrorham_reduct"/>
</dbReference>
<dbReference type="PANTHER" id="PTHR10491:SF4">
    <property type="entry name" value="METHIONINE ADENOSYLTRANSFERASE 2 SUBUNIT BETA"/>
    <property type="match status" value="1"/>
</dbReference>
<dbReference type="InterPro" id="IPR036291">
    <property type="entry name" value="NAD(P)-bd_dom_sf"/>
</dbReference>
<evidence type="ECO:0000256" key="1">
    <source>
        <dbReference type="ARBA" id="ARBA00004781"/>
    </source>
</evidence>
<dbReference type="EC" id="1.1.1.133" evidence="3 6"/>
<evidence type="ECO:0000256" key="3">
    <source>
        <dbReference type="ARBA" id="ARBA00012929"/>
    </source>
</evidence>
<sequence>MSKKILVIGANGMLGSSLLRFFTQYPCYKVLGTVRNDGAKLELVKQGFNNVISGIDVTIFSTIEKTIDNLRPDYVFNCVGIIKQLDAAKDNITSISINSLLPHKLARLCSTYKAKLIHFSTDCVFSGKKGNYNEKDLPDAYDLYGKSKQLGEVDYGGHLTLRTSIIGHEISSHHSLVDWFLSQRNSINGYSNAVFSGLPTVYVAEVIHKYIIPNAGCCGLRHLSVEPINKYELLGLINEIYSHNIQINNSKDLKIDRSLDSSLFRQETGFAPLNWPELIEKMNNEYNKYFR</sequence>
<keyword evidence="6" id="KW-0521">NADP</keyword>
<dbReference type="Pfam" id="PF04321">
    <property type="entry name" value="RmlD_sub_bind"/>
    <property type="match status" value="1"/>
</dbReference>
<protein>
    <recommendedName>
        <fullName evidence="4 6">dTDP-4-dehydrorhamnose reductase</fullName>
        <ecNumber evidence="3 6">1.1.1.133</ecNumber>
    </recommendedName>
</protein>
<dbReference type="InterPro" id="IPR029903">
    <property type="entry name" value="RmlD-like-bd"/>
</dbReference>
<evidence type="ECO:0000259" key="7">
    <source>
        <dbReference type="Pfam" id="PF04321"/>
    </source>
</evidence>
<dbReference type="GO" id="GO:0008831">
    <property type="term" value="F:dTDP-4-dehydrorhamnose reductase activity"/>
    <property type="evidence" value="ECO:0007669"/>
    <property type="project" value="UniProtKB-EC"/>
</dbReference>
<gene>
    <name evidence="8" type="primary">rmlD</name>
</gene>
<reference evidence="8" key="1">
    <citation type="submission" date="2019-07" db="EMBL/GenBank/DDBJ databases">
        <title>Overview of O-antigen diversity of Escherichia albertii, an emerging enteropathogen; genetic structure, serology, and development of O-genotyping method.</title>
        <authorList>
            <person name="Ooka T."/>
            <person name="Seto K."/>
            <person name="Ogura Y."/>
            <person name="Iguchi A."/>
            <person name="Imura N."/>
            <person name="Honda M."/>
            <person name="Etoh Y."/>
            <person name="Ikeda T."/>
            <person name="Sugitani W."/>
            <person name="Konno T."/>
            <person name="Kawano K."/>
            <person name="Kudo Y."/>
            <person name="Murakami K."/>
            <person name="Hayashi T."/>
            <person name="Nishi J."/>
        </authorList>
    </citation>
    <scope>NUCLEOTIDE SEQUENCE</scope>
    <source>
        <strain evidence="8">Q16-2 al</strain>
    </source>
</reference>
<name>A0A5A4U4H3_ESCAL</name>
<dbReference type="PANTHER" id="PTHR10491">
    <property type="entry name" value="DTDP-4-DEHYDRORHAMNOSE REDUCTASE"/>
    <property type="match status" value="1"/>
</dbReference>
<organism evidence="8">
    <name type="scientific">Escherichia albertii</name>
    <dbReference type="NCBI Taxonomy" id="208962"/>
    <lineage>
        <taxon>Bacteria</taxon>
        <taxon>Pseudomonadati</taxon>
        <taxon>Pseudomonadota</taxon>
        <taxon>Gammaproteobacteria</taxon>
        <taxon>Enterobacterales</taxon>
        <taxon>Enterobacteriaceae</taxon>
        <taxon>Escherichia</taxon>
    </lineage>
</organism>
<comment type="pathway">
    <text evidence="1 6">Carbohydrate biosynthesis; dTDP-L-rhamnose biosynthesis.</text>
</comment>
<dbReference type="UniPathway" id="UPA00124"/>
<evidence type="ECO:0000256" key="5">
    <source>
        <dbReference type="ARBA" id="ARBA00048200"/>
    </source>
</evidence>
<dbReference type="GO" id="GO:0005829">
    <property type="term" value="C:cytosol"/>
    <property type="evidence" value="ECO:0007669"/>
    <property type="project" value="TreeGrafter"/>
</dbReference>
<dbReference type="EMBL" id="LC494340">
    <property type="protein sequence ID" value="BBM62855.1"/>
    <property type="molecule type" value="Genomic_DNA"/>
</dbReference>
<keyword evidence="6" id="KW-0560">Oxidoreductase</keyword>
<dbReference type="AlphaFoldDB" id="A0A5A4U4H3"/>
<evidence type="ECO:0000256" key="4">
    <source>
        <dbReference type="ARBA" id="ARBA00017099"/>
    </source>
</evidence>
<dbReference type="CDD" id="cd05254">
    <property type="entry name" value="dTDP_HR_like_SDR_e"/>
    <property type="match status" value="1"/>
</dbReference>
<dbReference type="GO" id="GO:0009243">
    <property type="term" value="P:O antigen biosynthetic process"/>
    <property type="evidence" value="ECO:0007669"/>
    <property type="project" value="UniProtKB-UniPathway"/>
</dbReference>
<comment type="cofactor">
    <cofactor evidence="6">
        <name>Mg(2+)</name>
        <dbReference type="ChEBI" id="CHEBI:18420"/>
    </cofactor>
    <text evidence="6">Binds 1 Mg(2+) ion per monomer.</text>
</comment>
<dbReference type="SUPFAM" id="SSF51735">
    <property type="entry name" value="NAD(P)-binding Rossmann-fold domains"/>
    <property type="match status" value="1"/>
</dbReference>
<evidence type="ECO:0000256" key="2">
    <source>
        <dbReference type="ARBA" id="ARBA00010944"/>
    </source>
</evidence>
<comment type="similarity">
    <text evidence="2 6">Belongs to the dTDP-4-dehydrorhamnose reductase family.</text>
</comment>
<dbReference type="Gene3D" id="3.40.50.720">
    <property type="entry name" value="NAD(P)-binding Rossmann-like Domain"/>
    <property type="match status" value="1"/>
</dbReference>
<accession>A0A5A4U4H3</accession>
<feature type="domain" description="RmlD-like substrate binding" evidence="7">
    <location>
        <begin position="4"/>
        <end position="164"/>
    </location>
</feature>
<comment type="function">
    <text evidence="6">Catalyzes the reduction of dTDP-6-deoxy-L-lyxo-4-hexulose to yield dTDP-L-rhamnose.</text>
</comment>
<evidence type="ECO:0000313" key="8">
    <source>
        <dbReference type="EMBL" id="BBM62855.1"/>
    </source>
</evidence>
<dbReference type="RefSeq" id="WP_149478802.1">
    <property type="nucleotide sequence ID" value="NZ_BJWV01000048.1"/>
</dbReference>
<comment type="catalytic activity">
    <reaction evidence="5 6">
        <text>dTDP-beta-L-rhamnose + NADP(+) = dTDP-4-dehydro-beta-L-rhamnose + NADPH + H(+)</text>
        <dbReference type="Rhea" id="RHEA:21796"/>
        <dbReference type="ChEBI" id="CHEBI:15378"/>
        <dbReference type="ChEBI" id="CHEBI:57510"/>
        <dbReference type="ChEBI" id="CHEBI:57783"/>
        <dbReference type="ChEBI" id="CHEBI:58349"/>
        <dbReference type="ChEBI" id="CHEBI:62830"/>
        <dbReference type="EC" id="1.1.1.133"/>
    </reaction>
</comment>
<dbReference type="GO" id="GO:0019305">
    <property type="term" value="P:dTDP-rhamnose biosynthetic process"/>
    <property type="evidence" value="ECO:0007669"/>
    <property type="project" value="UniProtKB-UniPathway"/>
</dbReference>
<evidence type="ECO:0000256" key="6">
    <source>
        <dbReference type="RuleBase" id="RU364082"/>
    </source>
</evidence>